<keyword evidence="4" id="KW-1185">Reference proteome</keyword>
<evidence type="ECO:0000313" key="4">
    <source>
        <dbReference type="Proteomes" id="UP001139450"/>
    </source>
</evidence>
<evidence type="ECO:0000313" key="3">
    <source>
        <dbReference type="EMBL" id="MCJ8209847.1"/>
    </source>
</evidence>
<proteinExistence type="predicted"/>
<evidence type="ECO:0008006" key="5">
    <source>
        <dbReference type="Google" id="ProtNLM"/>
    </source>
</evidence>
<dbReference type="Proteomes" id="UP001139450">
    <property type="component" value="Unassembled WGS sequence"/>
</dbReference>
<feature type="region of interest" description="Disordered" evidence="1">
    <location>
        <begin position="23"/>
        <end position="73"/>
    </location>
</feature>
<dbReference type="RefSeq" id="WP_245129679.1">
    <property type="nucleotide sequence ID" value="NZ_JALJEJ010000003.1"/>
</dbReference>
<organism evidence="3 4">
    <name type="scientific">Mucilaginibacter straminoryzae</name>
    <dbReference type="NCBI Taxonomy" id="2932774"/>
    <lineage>
        <taxon>Bacteria</taxon>
        <taxon>Pseudomonadati</taxon>
        <taxon>Bacteroidota</taxon>
        <taxon>Sphingobacteriia</taxon>
        <taxon>Sphingobacteriales</taxon>
        <taxon>Sphingobacteriaceae</taxon>
        <taxon>Mucilaginibacter</taxon>
    </lineage>
</organism>
<keyword evidence="2" id="KW-0732">Signal</keyword>
<evidence type="ECO:0000256" key="1">
    <source>
        <dbReference type="SAM" id="MobiDB-lite"/>
    </source>
</evidence>
<name>A0A9X1X237_9SPHI</name>
<gene>
    <name evidence="3" type="ORF">MUY27_09010</name>
</gene>
<evidence type="ECO:0000256" key="2">
    <source>
        <dbReference type="SAM" id="SignalP"/>
    </source>
</evidence>
<dbReference type="EMBL" id="JALJEJ010000003">
    <property type="protein sequence ID" value="MCJ8209847.1"/>
    <property type="molecule type" value="Genomic_DNA"/>
</dbReference>
<dbReference type="AlphaFoldDB" id="A0A9X1X237"/>
<feature type="chain" id="PRO_5040951294" description="Entericidin" evidence="2">
    <location>
        <begin position="20"/>
        <end position="73"/>
    </location>
</feature>
<feature type="compositionally biased region" description="Basic and acidic residues" evidence="1">
    <location>
        <begin position="61"/>
        <end position="73"/>
    </location>
</feature>
<comment type="caution">
    <text evidence="3">The sequence shown here is derived from an EMBL/GenBank/DDBJ whole genome shotgun (WGS) entry which is preliminary data.</text>
</comment>
<dbReference type="PROSITE" id="PS51257">
    <property type="entry name" value="PROKAR_LIPOPROTEIN"/>
    <property type="match status" value="1"/>
</dbReference>
<sequence>MKRQFYKVILSAAVVAALASCKGGVSGKGQDSTMLDTNARDSTAARNTSAQKMDSAANNTAKKDTAVKDTMRK</sequence>
<accession>A0A9X1X237</accession>
<protein>
    <recommendedName>
        <fullName evidence="5">Entericidin</fullName>
    </recommendedName>
</protein>
<feature type="signal peptide" evidence="2">
    <location>
        <begin position="1"/>
        <end position="19"/>
    </location>
</feature>
<feature type="compositionally biased region" description="Polar residues" evidence="1">
    <location>
        <begin position="29"/>
        <end position="60"/>
    </location>
</feature>
<reference evidence="3" key="1">
    <citation type="submission" date="2022-04" db="EMBL/GenBank/DDBJ databases">
        <title>Mucilaginibacter sp. RS28 isolated from freshwater.</title>
        <authorList>
            <person name="Ko S.-R."/>
        </authorList>
    </citation>
    <scope>NUCLEOTIDE SEQUENCE</scope>
    <source>
        <strain evidence="3">RS28</strain>
    </source>
</reference>